<dbReference type="Gene3D" id="2.60.120.620">
    <property type="entry name" value="q2cbj1_9rhob like domain"/>
    <property type="match status" value="1"/>
</dbReference>
<dbReference type="InterPro" id="IPR019734">
    <property type="entry name" value="TPR_rpt"/>
</dbReference>
<name>A0A7W6FYJ1_9SPHN</name>
<feature type="repeat" description="TPR" evidence="1">
    <location>
        <begin position="109"/>
        <end position="142"/>
    </location>
</feature>
<dbReference type="SMART" id="SM00028">
    <property type="entry name" value="TPR"/>
    <property type="match status" value="3"/>
</dbReference>
<accession>A0A7W6FYJ1</accession>
<gene>
    <name evidence="2" type="ORF">GGR39_001760</name>
</gene>
<sequence>MSRVASPALLREQALAAEKRGDGAGAAPLFDQAMAAAPGDAALANSAAGSALRLGQTARALALYERATKLNPRSAEFVINHAIALGEAGEVSTALDRLAKVQTLAAREVRYWSVRAGLERQAADLDAAAHSYDRALALSPQHGLSLHGRARIALERGEDDAPGRYEQALGVDSGNPELWLGRAMALDAGGAAADARAIAQQVADALPGWPEAQKLRAQLAYAAGASETEFAAHYAVAIAKAPTQAADLYLSWSEALAGVARHDLAAQVAIRAAQAHPNDPRILLLAAATASRVGDCDRASGLIARLGEDTPAARLVAARHRLRLGEPDRAEALLGRHLQDQPESIEGWALRSLAWRKVGDEREAWLHGQPGLIDRVPLEEEAADFAGAVAVLDRLHDASAQPIGQSVRGGTQTRGALFARLEPELRQLQRAIQAALERHRAQLPPADEHHPLLRHRDAPWRIAGSWSVRLAANGQHEVHIHPQGMLSSALYMRLPETIDAVNKDGWLEIGGAPPDLGLDLAPTTLFEPREGTLALFPSTLYHGTRPFTGGHRLTVAFDAAPA</sequence>
<dbReference type="RefSeq" id="WP_183616758.1">
    <property type="nucleotide sequence ID" value="NZ_JACIDY010000003.1"/>
</dbReference>
<protein>
    <submittedName>
        <fullName evidence="2">Tetratricopeptide (TPR) repeat protein</fullName>
    </submittedName>
</protein>
<keyword evidence="3" id="KW-1185">Reference proteome</keyword>
<evidence type="ECO:0000313" key="2">
    <source>
        <dbReference type="EMBL" id="MBB3940110.1"/>
    </source>
</evidence>
<organism evidence="2 3">
    <name type="scientific">Novosphingobium fluoreni</name>
    <dbReference type="NCBI Taxonomy" id="1391222"/>
    <lineage>
        <taxon>Bacteria</taxon>
        <taxon>Pseudomonadati</taxon>
        <taxon>Pseudomonadota</taxon>
        <taxon>Alphaproteobacteria</taxon>
        <taxon>Sphingomonadales</taxon>
        <taxon>Sphingomonadaceae</taxon>
        <taxon>Novosphingobium</taxon>
    </lineage>
</organism>
<dbReference type="AlphaFoldDB" id="A0A7W6FYJ1"/>
<dbReference type="Pfam" id="PF13759">
    <property type="entry name" value="2OG-FeII_Oxy_5"/>
    <property type="match status" value="1"/>
</dbReference>
<dbReference type="Gene3D" id="1.25.40.10">
    <property type="entry name" value="Tetratricopeptide repeat domain"/>
    <property type="match status" value="2"/>
</dbReference>
<keyword evidence="1" id="KW-0802">TPR repeat</keyword>
<proteinExistence type="predicted"/>
<dbReference type="PROSITE" id="PS50005">
    <property type="entry name" value="TPR"/>
    <property type="match status" value="1"/>
</dbReference>
<dbReference type="EMBL" id="JACIDY010000003">
    <property type="protein sequence ID" value="MBB3940110.1"/>
    <property type="molecule type" value="Genomic_DNA"/>
</dbReference>
<dbReference type="Pfam" id="PF14559">
    <property type="entry name" value="TPR_19"/>
    <property type="match status" value="1"/>
</dbReference>
<evidence type="ECO:0000256" key="1">
    <source>
        <dbReference type="PROSITE-ProRule" id="PRU00339"/>
    </source>
</evidence>
<dbReference type="SUPFAM" id="SSF48452">
    <property type="entry name" value="TPR-like"/>
    <property type="match status" value="2"/>
</dbReference>
<reference evidence="2 3" key="1">
    <citation type="submission" date="2020-08" db="EMBL/GenBank/DDBJ databases">
        <title>Genomic Encyclopedia of Type Strains, Phase IV (KMG-IV): sequencing the most valuable type-strain genomes for metagenomic binning, comparative biology and taxonomic classification.</title>
        <authorList>
            <person name="Goeker M."/>
        </authorList>
    </citation>
    <scope>NUCLEOTIDE SEQUENCE [LARGE SCALE GENOMIC DNA]</scope>
    <source>
        <strain evidence="2 3">DSM 27568</strain>
    </source>
</reference>
<comment type="caution">
    <text evidence="2">The sequence shown here is derived from an EMBL/GenBank/DDBJ whole genome shotgun (WGS) entry which is preliminary data.</text>
</comment>
<evidence type="ECO:0000313" key="3">
    <source>
        <dbReference type="Proteomes" id="UP000561459"/>
    </source>
</evidence>
<dbReference type="InterPro" id="IPR011990">
    <property type="entry name" value="TPR-like_helical_dom_sf"/>
</dbReference>
<dbReference type="InterPro" id="IPR012668">
    <property type="entry name" value="CHP02466"/>
</dbReference>
<dbReference type="Proteomes" id="UP000561459">
    <property type="component" value="Unassembled WGS sequence"/>
</dbReference>